<reference evidence="2 3" key="1">
    <citation type="submission" date="2021-06" db="EMBL/GenBank/DDBJ databases">
        <title>Caerostris extrusa draft genome.</title>
        <authorList>
            <person name="Kono N."/>
            <person name="Arakawa K."/>
        </authorList>
    </citation>
    <scope>NUCLEOTIDE SEQUENCE [LARGE SCALE GENOMIC DNA]</scope>
</reference>
<dbReference type="AlphaFoldDB" id="A0AAV4XDD0"/>
<protein>
    <submittedName>
        <fullName evidence="2">Uncharacterized protein</fullName>
    </submittedName>
</protein>
<evidence type="ECO:0000313" key="2">
    <source>
        <dbReference type="EMBL" id="GIY92010.1"/>
    </source>
</evidence>
<name>A0AAV4XDD0_CAEEX</name>
<sequence length="85" mass="9936">MSSRLSRSQLFAPSHTHTNSPIQTIDSLLASPRDEEQLQFWVQSFPKSRVRFLRWGVKDGGGHLFRIKVLRPLGKWIRNLSFLFQ</sequence>
<feature type="region of interest" description="Disordered" evidence="1">
    <location>
        <begin position="1"/>
        <end position="22"/>
    </location>
</feature>
<accession>A0AAV4XDD0</accession>
<proteinExistence type="predicted"/>
<evidence type="ECO:0000313" key="3">
    <source>
        <dbReference type="Proteomes" id="UP001054945"/>
    </source>
</evidence>
<dbReference type="Proteomes" id="UP001054945">
    <property type="component" value="Unassembled WGS sequence"/>
</dbReference>
<evidence type="ECO:0000256" key="1">
    <source>
        <dbReference type="SAM" id="MobiDB-lite"/>
    </source>
</evidence>
<dbReference type="EMBL" id="BPLR01017483">
    <property type="protein sequence ID" value="GIY92010.1"/>
    <property type="molecule type" value="Genomic_DNA"/>
</dbReference>
<organism evidence="2 3">
    <name type="scientific">Caerostris extrusa</name>
    <name type="common">Bark spider</name>
    <name type="synonym">Caerostris bankana</name>
    <dbReference type="NCBI Taxonomy" id="172846"/>
    <lineage>
        <taxon>Eukaryota</taxon>
        <taxon>Metazoa</taxon>
        <taxon>Ecdysozoa</taxon>
        <taxon>Arthropoda</taxon>
        <taxon>Chelicerata</taxon>
        <taxon>Arachnida</taxon>
        <taxon>Araneae</taxon>
        <taxon>Araneomorphae</taxon>
        <taxon>Entelegynae</taxon>
        <taxon>Araneoidea</taxon>
        <taxon>Araneidae</taxon>
        <taxon>Caerostris</taxon>
    </lineage>
</organism>
<keyword evidence="3" id="KW-1185">Reference proteome</keyword>
<comment type="caution">
    <text evidence="2">The sequence shown here is derived from an EMBL/GenBank/DDBJ whole genome shotgun (WGS) entry which is preliminary data.</text>
</comment>
<gene>
    <name evidence="2" type="ORF">CEXT_475501</name>
</gene>